<protein>
    <submittedName>
        <fullName evidence="1">Uncharacterized protein</fullName>
    </submittedName>
</protein>
<keyword evidence="2" id="KW-1185">Reference proteome</keyword>
<accession>A0AAU9S2R6</accession>
<sequence>MQQSSSHIQHFMTRWAKSVGVMRLGHKFKLSISAKVSYAEQKGLLGYFAWHLANDNDWAFQNKNGRVRKELNVSQSGGYVVFCHRSTGG</sequence>
<proteinExistence type="predicted"/>
<name>A0AAU9S2R6_THLAR</name>
<evidence type="ECO:0000313" key="2">
    <source>
        <dbReference type="Proteomes" id="UP000836841"/>
    </source>
</evidence>
<reference evidence="1 2" key="1">
    <citation type="submission" date="2022-03" db="EMBL/GenBank/DDBJ databases">
        <authorList>
            <person name="Nunn A."/>
            <person name="Chopra R."/>
            <person name="Nunn A."/>
            <person name="Contreras Garrido A."/>
        </authorList>
    </citation>
    <scope>NUCLEOTIDE SEQUENCE [LARGE SCALE GENOMIC DNA]</scope>
</reference>
<dbReference type="AlphaFoldDB" id="A0AAU9S2R6"/>
<organism evidence="1 2">
    <name type="scientific">Thlaspi arvense</name>
    <name type="common">Field penny-cress</name>
    <dbReference type="NCBI Taxonomy" id="13288"/>
    <lineage>
        <taxon>Eukaryota</taxon>
        <taxon>Viridiplantae</taxon>
        <taxon>Streptophyta</taxon>
        <taxon>Embryophyta</taxon>
        <taxon>Tracheophyta</taxon>
        <taxon>Spermatophyta</taxon>
        <taxon>Magnoliopsida</taxon>
        <taxon>eudicotyledons</taxon>
        <taxon>Gunneridae</taxon>
        <taxon>Pentapetalae</taxon>
        <taxon>rosids</taxon>
        <taxon>malvids</taxon>
        <taxon>Brassicales</taxon>
        <taxon>Brassicaceae</taxon>
        <taxon>Thlaspideae</taxon>
        <taxon>Thlaspi</taxon>
    </lineage>
</organism>
<comment type="caution">
    <text evidence="1">The sequence shown here is derived from an EMBL/GenBank/DDBJ whole genome shotgun (WGS) entry which is preliminary data.</text>
</comment>
<dbReference type="EMBL" id="CAJVSB020000630">
    <property type="protein sequence ID" value="CAH2056995.1"/>
    <property type="molecule type" value="Genomic_DNA"/>
</dbReference>
<evidence type="ECO:0000313" key="1">
    <source>
        <dbReference type="EMBL" id="CAH2056995.1"/>
    </source>
</evidence>
<dbReference type="Proteomes" id="UP000836841">
    <property type="component" value="Unassembled WGS sequence"/>
</dbReference>
<gene>
    <name evidence="1" type="ORF">TAV2_LOCUS12082</name>
</gene>